<dbReference type="GeneID" id="106805953"/>
<organism evidence="7 8">
    <name type="scientific">Priapulus caudatus</name>
    <name type="common">Priapulid worm</name>
    <dbReference type="NCBI Taxonomy" id="37621"/>
    <lineage>
        <taxon>Eukaryota</taxon>
        <taxon>Metazoa</taxon>
        <taxon>Ecdysozoa</taxon>
        <taxon>Scalidophora</taxon>
        <taxon>Priapulida</taxon>
        <taxon>Priapulimorpha</taxon>
        <taxon>Priapulimorphida</taxon>
        <taxon>Priapulidae</taxon>
        <taxon>Priapulus</taxon>
    </lineage>
</organism>
<dbReference type="SMART" id="SM00284">
    <property type="entry name" value="OLF"/>
    <property type="match status" value="1"/>
</dbReference>
<feature type="transmembrane region" description="Helical" evidence="5">
    <location>
        <begin position="15"/>
        <end position="34"/>
    </location>
</feature>
<keyword evidence="5" id="KW-0812">Transmembrane</keyword>
<dbReference type="InterPro" id="IPR050605">
    <property type="entry name" value="Olfactomedin-like_domain"/>
</dbReference>
<evidence type="ECO:0000313" key="7">
    <source>
        <dbReference type="Proteomes" id="UP000695022"/>
    </source>
</evidence>
<feature type="domain" description="Olfactomedin-like" evidence="6">
    <location>
        <begin position="364"/>
        <end position="614"/>
    </location>
</feature>
<dbReference type="RefSeq" id="XP_014663234.1">
    <property type="nucleotide sequence ID" value="XM_014807748.1"/>
</dbReference>
<dbReference type="Pfam" id="PF02191">
    <property type="entry name" value="OLF"/>
    <property type="match status" value="1"/>
</dbReference>
<dbReference type="InterPro" id="IPR003112">
    <property type="entry name" value="Olfac-like_dom"/>
</dbReference>
<evidence type="ECO:0000256" key="4">
    <source>
        <dbReference type="SAM" id="MobiDB-lite"/>
    </source>
</evidence>
<dbReference type="PANTHER" id="PTHR23192">
    <property type="entry name" value="OLFACTOMEDIN-RELATED"/>
    <property type="match status" value="1"/>
</dbReference>
<keyword evidence="2" id="KW-0964">Secreted</keyword>
<dbReference type="Proteomes" id="UP000695022">
    <property type="component" value="Unplaced"/>
</dbReference>
<dbReference type="PROSITE" id="PS51132">
    <property type="entry name" value="OLF"/>
    <property type="match status" value="1"/>
</dbReference>
<keyword evidence="5" id="KW-1133">Transmembrane helix</keyword>
<dbReference type="InterPro" id="IPR008160">
    <property type="entry name" value="Collagen"/>
</dbReference>
<gene>
    <name evidence="8" type="primary">LOC106805953</name>
</gene>
<accession>A0ABM1DTG3</accession>
<evidence type="ECO:0000256" key="1">
    <source>
        <dbReference type="ARBA" id="ARBA00004613"/>
    </source>
</evidence>
<feature type="region of interest" description="Disordered" evidence="4">
    <location>
        <begin position="110"/>
        <end position="160"/>
    </location>
</feature>
<proteinExistence type="predicted"/>
<comment type="subcellular location">
    <subcellularLocation>
        <location evidence="1">Secreted</location>
    </subcellularLocation>
</comment>
<name>A0ABM1DTG3_PRICU</name>
<feature type="compositionally biased region" description="Basic residues" evidence="4">
    <location>
        <begin position="127"/>
        <end position="140"/>
    </location>
</feature>
<evidence type="ECO:0000256" key="3">
    <source>
        <dbReference type="PROSITE-ProRule" id="PRU00446"/>
    </source>
</evidence>
<protein>
    <submittedName>
        <fullName evidence="8">Gliomedin-like isoform X1</fullName>
    </submittedName>
</protein>
<feature type="region of interest" description="Disordered" evidence="4">
    <location>
        <begin position="265"/>
        <end position="358"/>
    </location>
</feature>
<comment type="caution">
    <text evidence="3">Lacks conserved residue(s) required for the propagation of feature annotation.</text>
</comment>
<evidence type="ECO:0000256" key="2">
    <source>
        <dbReference type="ARBA" id="ARBA00022525"/>
    </source>
</evidence>
<dbReference type="Pfam" id="PF01391">
    <property type="entry name" value="Collagen"/>
    <property type="match status" value="2"/>
</dbReference>
<reference evidence="8" key="1">
    <citation type="submission" date="2025-08" db="UniProtKB">
        <authorList>
            <consortium name="RefSeq"/>
        </authorList>
    </citation>
    <scope>IDENTIFICATION</scope>
</reference>
<dbReference type="PANTHER" id="PTHR23192:SF85">
    <property type="entry name" value="GLIOMEDIN"/>
    <property type="match status" value="1"/>
</dbReference>
<keyword evidence="7" id="KW-1185">Reference proteome</keyword>
<feature type="compositionally biased region" description="Low complexity" evidence="4">
    <location>
        <begin position="276"/>
        <end position="288"/>
    </location>
</feature>
<evidence type="ECO:0000256" key="5">
    <source>
        <dbReference type="SAM" id="Phobius"/>
    </source>
</evidence>
<evidence type="ECO:0000259" key="6">
    <source>
        <dbReference type="PROSITE" id="PS51132"/>
    </source>
</evidence>
<sequence length="614" mass="66579">MATADSERCTLHLKILYVLLLSMTLIYGGVFYWVRVDIDHLRYSCDHCRRELKQALPRGAEDVPSLASVVFSNGVEHSSNASENGENFDTRPRSRTVDGFVDERHWIQHGGRSHPIQKRAAEQTPGRRAKRKRKRKRRYKNGNLRRDANGDSATEGPLPSSDDWVWLSSFSRIPYDHAPVVVQVDSSCVDKIFALQEFCVSTQEFCPPGEAGQPGVPGIPGLKGDVGMTGAPGTKGEKGEIGPLGIAGLDGTHGAIGIPGLKGEKGYTGEPGHAGIPGVQGPVGPQGIHGSAGEKGDAGNAGPTGTTGEIGPRGETGLKGDTGANGEPGLPGESGIPGIQGPVGPAGPQGPPGEIQLSSRETAGCGLRMVGKPLFHRHTNKPWGTWMLDAHPSTPEAAHRHWVTELPAGSNLIEFPDAASYVANRPSHTYELPWPYQGNGHVIYDRSLIYHASGKQSIIRYNVHTKTTEELPLPGATYTGGTFLFNIKHSYVKVAVDENGLWAMYGSETSQNLMVAKIQLEPFEVIRVQDLDLKHNVVGHAFISCGVLYTVEDTSVAKTTLNFAFDLYNSTVTRIELDFVNPYTQNNMISYNPTNRLLYSWDRGNQLSYSLRFS</sequence>
<evidence type="ECO:0000313" key="8">
    <source>
        <dbReference type="RefSeq" id="XP_014663234.1"/>
    </source>
</evidence>
<keyword evidence="5" id="KW-0472">Membrane</keyword>